<comment type="similarity">
    <text evidence="1">Belongs to the ABC transporter superfamily.</text>
</comment>
<dbReference type="InterPro" id="IPR003439">
    <property type="entry name" value="ABC_transporter-like_ATP-bd"/>
</dbReference>
<dbReference type="SMART" id="SM00382">
    <property type="entry name" value="AAA"/>
    <property type="match status" value="1"/>
</dbReference>
<dbReference type="InterPro" id="IPR003593">
    <property type="entry name" value="AAA+_ATPase"/>
</dbReference>
<organism evidence="6 7">
    <name type="scientific">Xaviernesmea oryzae</name>
    <dbReference type="NCBI Taxonomy" id="464029"/>
    <lineage>
        <taxon>Bacteria</taxon>
        <taxon>Pseudomonadati</taxon>
        <taxon>Pseudomonadota</taxon>
        <taxon>Alphaproteobacteria</taxon>
        <taxon>Hyphomicrobiales</taxon>
        <taxon>Rhizobiaceae</taxon>
        <taxon>Rhizobium/Agrobacterium group</taxon>
        <taxon>Xaviernesmea</taxon>
    </lineage>
</organism>
<proteinExistence type="inferred from homology"/>
<comment type="caution">
    <text evidence="6">The sequence shown here is derived from an EMBL/GenBank/DDBJ whole genome shotgun (WGS) entry which is preliminary data.</text>
</comment>
<dbReference type="PROSITE" id="PS00211">
    <property type="entry name" value="ABC_TRANSPORTER_1"/>
    <property type="match status" value="1"/>
</dbReference>
<dbReference type="Pfam" id="PF00005">
    <property type="entry name" value="ABC_tran"/>
    <property type="match status" value="1"/>
</dbReference>
<evidence type="ECO:0000313" key="6">
    <source>
        <dbReference type="EMBL" id="OLP59318.1"/>
    </source>
</evidence>
<dbReference type="PROSITE" id="PS50893">
    <property type="entry name" value="ABC_TRANSPORTER_2"/>
    <property type="match status" value="1"/>
</dbReference>
<dbReference type="CDD" id="cd03293">
    <property type="entry name" value="ABC_NrtD_SsuB_transporters"/>
    <property type="match status" value="1"/>
</dbReference>
<dbReference type="InterPro" id="IPR027417">
    <property type="entry name" value="P-loop_NTPase"/>
</dbReference>
<accession>A0A1Q9AVA4</accession>
<dbReference type="PANTHER" id="PTHR42788:SF13">
    <property type="entry name" value="ALIPHATIC SULFONATES IMPORT ATP-BINDING PROTEIN SSUB"/>
    <property type="match status" value="1"/>
</dbReference>
<protein>
    <submittedName>
        <fullName evidence="6">Sulfonate ABC transporter ATP-binding protein</fullName>
    </submittedName>
</protein>
<dbReference type="GO" id="GO:0016887">
    <property type="term" value="F:ATP hydrolysis activity"/>
    <property type="evidence" value="ECO:0007669"/>
    <property type="project" value="InterPro"/>
</dbReference>
<evidence type="ECO:0000259" key="5">
    <source>
        <dbReference type="PROSITE" id="PS50893"/>
    </source>
</evidence>
<dbReference type="GO" id="GO:0005524">
    <property type="term" value="F:ATP binding"/>
    <property type="evidence" value="ECO:0007669"/>
    <property type="project" value="UniProtKB-KW"/>
</dbReference>
<dbReference type="Proteomes" id="UP000186364">
    <property type="component" value="Unassembled WGS sequence"/>
</dbReference>
<dbReference type="Gene3D" id="3.40.50.300">
    <property type="entry name" value="P-loop containing nucleotide triphosphate hydrolases"/>
    <property type="match status" value="1"/>
</dbReference>
<gene>
    <name evidence="6" type="ORF">BJF93_04615</name>
</gene>
<feature type="domain" description="ABC transporter" evidence="5">
    <location>
        <begin position="10"/>
        <end position="248"/>
    </location>
</feature>
<dbReference type="InterPro" id="IPR017871">
    <property type="entry name" value="ABC_transporter-like_CS"/>
</dbReference>
<keyword evidence="7" id="KW-1185">Reference proteome</keyword>
<dbReference type="EMBL" id="MKIP01000053">
    <property type="protein sequence ID" value="OLP59318.1"/>
    <property type="molecule type" value="Genomic_DNA"/>
</dbReference>
<keyword evidence="2" id="KW-0813">Transport</keyword>
<evidence type="ECO:0000256" key="3">
    <source>
        <dbReference type="ARBA" id="ARBA00022741"/>
    </source>
</evidence>
<evidence type="ECO:0000313" key="7">
    <source>
        <dbReference type="Proteomes" id="UP000186364"/>
    </source>
</evidence>
<dbReference type="InterPro" id="IPR050166">
    <property type="entry name" value="ABC_transporter_ATP-bind"/>
</dbReference>
<name>A0A1Q9AVA4_9HYPH</name>
<sequence>MGDGDKAGQIVVAGVSKVYGRGPDRVEALGGIDLTIPQGEFVTLFGPSGCGKSTLLRILAGLEEKTAGDVTLFGQTPEVAARAKNIAWVPQSSALLPWLSIRDNVLLSRRLNRRAERDPASASRPEDVDRVLRELGLAAFAAHRPAALSGGMRQRAAIARGFVQGAPLMLMDEPFSALDELTRDTLRLRLLDVWQRYRKTVVFVTHSAAEAVLLSDRVVVMTPRPGRIEAVVEIDLPRPRGRDLADSPGFEAKVREVRDRLRRGWEGEE</sequence>
<evidence type="ECO:0000256" key="1">
    <source>
        <dbReference type="ARBA" id="ARBA00005417"/>
    </source>
</evidence>
<reference evidence="6 7" key="1">
    <citation type="submission" date="2016-09" db="EMBL/GenBank/DDBJ databases">
        <title>Rhizobium sp. nov., a novel species isolated from the rice rhizosphere.</title>
        <authorList>
            <person name="Zhao J."/>
            <person name="Zhang X."/>
        </authorList>
    </citation>
    <scope>NUCLEOTIDE SEQUENCE [LARGE SCALE GENOMIC DNA]</scope>
    <source>
        <strain evidence="6 7">1.7048</strain>
    </source>
</reference>
<evidence type="ECO:0000256" key="2">
    <source>
        <dbReference type="ARBA" id="ARBA00022448"/>
    </source>
</evidence>
<dbReference type="PANTHER" id="PTHR42788">
    <property type="entry name" value="TAURINE IMPORT ATP-BINDING PROTEIN-RELATED"/>
    <property type="match status" value="1"/>
</dbReference>
<dbReference type="SUPFAM" id="SSF52540">
    <property type="entry name" value="P-loop containing nucleoside triphosphate hydrolases"/>
    <property type="match status" value="1"/>
</dbReference>
<keyword evidence="4 6" id="KW-0067">ATP-binding</keyword>
<keyword evidence="3" id="KW-0547">Nucleotide-binding</keyword>
<dbReference type="AlphaFoldDB" id="A0A1Q9AVA4"/>
<evidence type="ECO:0000256" key="4">
    <source>
        <dbReference type="ARBA" id="ARBA00022840"/>
    </source>
</evidence>